<evidence type="ECO:0000256" key="1">
    <source>
        <dbReference type="SAM" id="MobiDB-lite"/>
    </source>
</evidence>
<feature type="domain" description="Senescence" evidence="2">
    <location>
        <begin position="182"/>
        <end position="367"/>
    </location>
</feature>
<evidence type="ECO:0000259" key="2">
    <source>
        <dbReference type="Pfam" id="PF06911"/>
    </source>
</evidence>
<organism evidence="3 4">
    <name type="scientific">Taphrina deformans (strain PYCC 5710 / ATCC 11124 / CBS 356.35 / IMI 108563 / JCM 9778 / NBRC 8474)</name>
    <name type="common">Peach leaf curl fungus</name>
    <name type="synonym">Lalaria deformans</name>
    <dbReference type="NCBI Taxonomy" id="1097556"/>
    <lineage>
        <taxon>Eukaryota</taxon>
        <taxon>Fungi</taxon>
        <taxon>Dikarya</taxon>
        <taxon>Ascomycota</taxon>
        <taxon>Taphrinomycotina</taxon>
        <taxon>Taphrinomycetes</taxon>
        <taxon>Taphrinales</taxon>
        <taxon>Taphrinaceae</taxon>
        <taxon>Taphrina</taxon>
    </lineage>
</organism>
<dbReference type="STRING" id="1097556.R4X9N0"/>
<accession>R4X9N0</accession>
<name>R4X9N0_TAPDE</name>
<evidence type="ECO:0000313" key="4">
    <source>
        <dbReference type="Proteomes" id="UP000013776"/>
    </source>
</evidence>
<dbReference type="AlphaFoldDB" id="R4X9N0"/>
<dbReference type="eggNOG" id="ENOG502S3WR">
    <property type="taxonomic scope" value="Eukaryota"/>
</dbReference>
<dbReference type="Pfam" id="PF06911">
    <property type="entry name" value="Senescence"/>
    <property type="match status" value="1"/>
</dbReference>
<keyword evidence="4" id="KW-1185">Reference proteome</keyword>
<dbReference type="OrthoDB" id="20821at2759"/>
<feature type="region of interest" description="Disordered" evidence="1">
    <location>
        <begin position="266"/>
        <end position="287"/>
    </location>
</feature>
<reference evidence="3 4" key="1">
    <citation type="journal article" date="2013" name="MBio">
        <title>Genome sequencing of the plant pathogen Taphrina deformans, the causal agent of peach leaf curl.</title>
        <authorList>
            <person name="Cisse O.H."/>
            <person name="Almeida J.M.G.C.F."/>
            <person name="Fonseca A."/>
            <person name="Kumar A.A."/>
            <person name="Salojaervi J."/>
            <person name="Overmyer K."/>
            <person name="Hauser P.M."/>
            <person name="Pagni M."/>
        </authorList>
    </citation>
    <scope>NUCLEOTIDE SEQUENCE [LARGE SCALE GENOMIC DNA]</scope>
    <source>
        <strain evidence="4">PYCC 5710 / ATCC 11124 / CBS 356.35 / IMI 108563 / JCM 9778 / NBRC 8474</strain>
    </source>
</reference>
<evidence type="ECO:0000313" key="3">
    <source>
        <dbReference type="EMBL" id="CCG82471.1"/>
    </source>
</evidence>
<protein>
    <recommendedName>
        <fullName evidence="2">Senescence domain-containing protein</fullName>
    </recommendedName>
</protein>
<dbReference type="InterPro" id="IPR009686">
    <property type="entry name" value="Senescence/spartin_C"/>
</dbReference>
<dbReference type="InterPro" id="IPR045036">
    <property type="entry name" value="Spartin-like"/>
</dbReference>
<feature type="compositionally biased region" description="Basic and acidic residues" evidence="1">
    <location>
        <begin position="273"/>
        <end position="286"/>
    </location>
</feature>
<dbReference type="GO" id="GO:0051301">
    <property type="term" value="P:cell division"/>
    <property type="evidence" value="ECO:0007669"/>
    <property type="project" value="TreeGrafter"/>
</dbReference>
<dbReference type="PANTHER" id="PTHR21068">
    <property type="entry name" value="SPARTIN"/>
    <property type="match status" value="1"/>
</dbReference>
<dbReference type="EMBL" id="CAHR02000086">
    <property type="protein sequence ID" value="CCG82471.1"/>
    <property type="molecule type" value="Genomic_DNA"/>
</dbReference>
<comment type="caution">
    <text evidence="3">The sequence shown here is derived from an EMBL/GenBank/DDBJ whole genome shotgun (WGS) entry which is preliminary data.</text>
</comment>
<gene>
    <name evidence="3" type="ORF">TAPDE_002482</name>
</gene>
<sequence>MSAEKSLGSASQEVTLLLSVPNVAVSQLYEGESIPLARGILELSLIPAKPDHFLILKVNDVEIALTPDSQVFKKGDSGLYVPWEEVPGAVLAFDLSGCPTSAIETLDTYLVDLTSMPAPESGLRNQLALVDEEGKVVGGVDVGSVDASSLSRPSLGRRDSKAPVYVAIDDSGAVSVERFKDSRIVTGSQYVSSGILYGANALSSSLERGSQWINARSPATEKDVEFHPVARASTRKIHQVSNGVTYVSNRTFGYVATLAERAGGKVVGRRGPKKDAEEGGEKEGEKQPGVLAHAAYALVSVLEAVDVGGKQVLESASRSMGSVVQHRYGAQAGTMANELGDSVRNVALVYFDAKGISHRALLTKTVKGGVKARMSDGRRVVLDDDARVTTQKKAA</sequence>
<dbReference type="VEuPathDB" id="FungiDB:TAPDE_002482"/>
<dbReference type="PANTHER" id="PTHR21068:SF43">
    <property type="entry name" value="SPARTIN"/>
    <property type="match status" value="1"/>
</dbReference>
<proteinExistence type="predicted"/>
<dbReference type="Proteomes" id="UP000013776">
    <property type="component" value="Unassembled WGS sequence"/>
</dbReference>
<dbReference type="GO" id="GO:0005886">
    <property type="term" value="C:plasma membrane"/>
    <property type="evidence" value="ECO:0007669"/>
    <property type="project" value="TreeGrafter"/>
</dbReference>